<keyword evidence="3" id="KW-1185">Reference proteome</keyword>
<protein>
    <submittedName>
        <fullName evidence="2">DUF3786</fullName>
    </submittedName>
</protein>
<sequence length="219" mass="24284">MTEKAPVFEKIYKDYLDQIVWTDIRSDAERLGIRTEGDEIIIPFFGKPYSVSAKGIADPSGNKPIHAVNVILCKYLLLCPDAETFETLKTSEISSEWVSYRDFKDAAPFAGAFANNTEQAIAENFSGRPEALKTASRRLGGRVPDIDLSCDFSMIFDALPRVPLLLLFNDADDEFPAQCSVLFEKRAEKYLDMECLAMAGWLLSDYLTEAVGGSGALNT</sequence>
<proteinExistence type="predicted"/>
<dbReference type="EMBL" id="CP061800">
    <property type="protein sequence ID" value="QTA92099.1"/>
    <property type="molecule type" value="Genomic_DNA"/>
</dbReference>
<evidence type="ECO:0000313" key="2">
    <source>
        <dbReference type="EMBL" id="QTA92099.1"/>
    </source>
</evidence>
<organism evidence="2 3">
    <name type="scientific">Desulfonema magnum</name>
    <dbReference type="NCBI Taxonomy" id="45655"/>
    <lineage>
        <taxon>Bacteria</taxon>
        <taxon>Pseudomonadati</taxon>
        <taxon>Thermodesulfobacteriota</taxon>
        <taxon>Desulfobacteria</taxon>
        <taxon>Desulfobacterales</taxon>
        <taxon>Desulfococcaceae</taxon>
        <taxon>Desulfonema</taxon>
    </lineage>
</organism>
<gene>
    <name evidence="2" type="ORF">dnm_081740</name>
</gene>
<dbReference type="RefSeq" id="WP_207679610.1">
    <property type="nucleotide sequence ID" value="NZ_CP061800.1"/>
</dbReference>
<name>A0A975GSJ4_9BACT</name>
<dbReference type="KEGG" id="dmm:dnm_081740"/>
<accession>A0A975GSJ4</accession>
<reference evidence="2" key="1">
    <citation type="journal article" date="2021" name="Microb. Physiol.">
        <title>Proteogenomic Insights into the Physiology of Marine, Sulfate-Reducing, Filamentous Desulfonema limicola and Desulfonema magnum.</title>
        <authorList>
            <person name="Schnaars V."/>
            <person name="Wohlbrand L."/>
            <person name="Scheve S."/>
            <person name="Hinrichs C."/>
            <person name="Reinhardt R."/>
            <person name="Rabus R."/>
        </authorList>
    </citation>
    <scope>NUCLEOTIDE SEQUENCE</scope>
    <source>
        <strain evidence="2">4be13</strain>
    </source>
</reference>
<dbReference type="Proteomes" id="UP000663722">
    <property type="component" value="Chromosome"/>
</dbReference>
<evidence type="ECO:0000259" key="1">
    <source>
        <dbReference type="Pfam" id="PF12654"/>
    </source>
</evidence>
<dbReference type="InterPro" id="IPR024264">
    <property type="entry name" value="DUF3786"/>
</dbReference>
<dbReference type="AlphaFoldDB" id="A0A975GSJ4"/>
<evidence type="ECO:0000313" key="3">
    <source>
        <dbReference type="Proteomes" id="UP000663722"/>
    </source>
</evidence>
<dbReference type="Pfam" id="PF12654">
    <property type="entry name" value="DUF3786"/>
    <property type="match status" value="1"/>
</dbReference>
<feature type="domain" description="DUF3786" evidence="1">
    <location>
        <begin position="24"/>
        <end position="204"/>
    </location>
</feature>